<dbReference type="InterPro" id="IPR022385">
    <property type="entry name" value="Rhs_assc_core"/>
</dbReference>
<dbReference type="PANTHER" id="PTHR32305">
    <property type="match status" value="1"/>
</dbReference>
<dbReference type="InterPro" id="IPR056823">
    <property type="entry name" value="TEN-like_YD-shell"/>
</dbReference>
<keyword evidence="7" id="KW-1185">Reference proteome</keyword>
<feature type="chain" id="PRO_5046116651" evidence="3">
    <location>
        <begin position="19"/>
        <end position="1069"/>
    </location>
</feature>
<evidence type="ECO:0000256" key="3">
    <source>
        <dbReference type="SAM" id="SignalP"/>
    </source>
</evidence>
<accession>A0ABS9ZZG5</accession>
<dbReference type="InterPro" id="IPR045619">
    <property type="entry name" value="DUF6443"/>
</dbReference>
<evidence type="ECO:0000313" key="7">
    <source>
        <dbReference type="Proteomes" id="UP001165460"/>
    </source>
</evidence>
<evidence type="ECO:0000259" key="4">
    <source>
        <dbReference type="Pfam" id="PF20041"/>
    </source>
</evidence>
<dbReference type="Proteomes" id="UP001165460">
    <property type="component" value="Unassembled WGS sequence"/>
</dbReference>
<keyword evidence="3" id="KW-0732">Signal</keyword>
<reference evidence="6" key="1">
    <citation type="submission" date="2022-03" db="EMBL/GenBank/DDBJ databases">
        <authorList>
            <person name="Woo C.Y."/>
        </authorList>
    </citation>
    <scope>NUCLEOTIDE SEQUENCE</scope>
    <source>
        <strain evidence="6">CYS-01</strain>
    </source>
</reference>
<comment type="caution">
    <text evidence="6">The sequence shown here is derived from an EMBL/GenBank/DDBJ whole genome shotgun (WGS) entry which is preliminary data.</text>
</comment>
<gene>
    <name evidence="6" type="ORF">MMF97_13210</name>
</gene>
<feature type="region of interest" description="Disordered" evidence="2">
    <location>
        <begin position="897"/>
        <end position="921"/>
    </location>
</feature>
<dbReference type="RefSeq" id="WP_243362938.1">
    <property type="nucleotide sequence ID" value="NZ_JALGBH010000002.1"/>
</dbReference>
<name>A0ABS9ZZG5_9SPHI</name>
<dbReference type="Pfam" id="PF25023">
    <property type="entry name" value="TEN_YD-shell"/>
    <property type="match status" value="1"/>
</dbReference>
<evidence type="ECO:0000256" key="2">
    <source>
        <dbReference type="SAM" id="MobiDB-lite"/>
    </source>
</evidence>
<feature type="domain" description="Teneurin-like YD-shell" evidence="5">
    <location>
        <begin position="583"/>
        <end position="729"/>
    </location>
</feature>
<evidence type="ECO:0000259" key="5">
    <source>
        <dbReference type="Pfam" id="PF25023"/>
    </source>
</evidence>
<organism evidence="6 7">
    <name type="scientific">Pedobacter montanisoli</name>
    <dbReference type="NCBI Taxonomy" id="2923277"/>
    <lineage>
        <taxon>Bacteria</taxon>
        <taxon>Pseudomonadati</taxon>
        <taxon>Bacteroidota</taxon>
        <taxon>Sphingobacteriia</taxon>
        <taxon>Sphingobacteriales</taxon>
        <taxon>Sphingobacteriaceae</taxon>
        <taxon>Pedobacter</taxon>
    </lineage>
</organism>
<dbReference type="NCBIfam" id="TIGR03696">
    <property type="entry name" value="Rhs_assc_core"/>
    <property type="match status" value="1"/>
</dbReference>
<evidence type="ECO:0000313" key="6">
    <source>
        <dbReference type="EMBL" id="MCJ0743674.1"/>
    </source>
</evidence>
<dbReference type="Gene3D" id="2.180.10.10">
    <property type="entry name" value="RHS repeat-associated core"/>
    <property type="match status" value="1"/>
</dbReference>
<feature type="compositionally biased region" description="Basic and acidic residues" evidence="2">
    <location>
        <begin position="898"/>
        <end position="921"/>
    </location>
</feature>
<keyword evidence="1" id="KW-0677">Repeat</keyword>
<feature type="domain" description="DUF6443" evidence="4">
    <location>
        <begin position="36"/>
        <end position="170"/>
    </location>
</feature>
<dbReference type="InterPro" id="IPR031325">
    <property type="entry name" value="RHS_repeat"/>
</dbReference>
<dbReference type="EMBL" id="JALGBH010000002">
    <property type="protein sequence ID" value="MCJ0743674.1"/>
    <property type="molecule type" value="Genomic_DNA"/>
</dbReference>
<dbReference type="PANTHER" id="PTHR32305:SF15">
    <property type="entry name" value="PROTEIN RHSA-RELATED"/>
    <property type="match status" value="1"/>
</dbReference>
<dbReference type="Pfam" id="PF20041">
    <property type="entry name" value="DUF6443"/>
    <property type="match status" value="1"/>
</dbReference>
<feature type="signal peptide" evidence="3">
    <location>
        <begin position="1"/>
        <end position="18"/>
    </location>
</feature>
<evidence type="ECO:0000256" key="1">
    <source>
        <dbReference type="ARBA" id="ARBA00022737"/>
    </source>
</evidence>
<dbReference type="Pfam" id="PF05593">
    <property type="entry name" value="RHS_repeat"/>
    <property type="match status" value="1"/>
</dbReference>
<proteinExistence type="predicted"/>
<dbReference type="InterPro" id="IPR050708">
    <property type="entry name" value="T6SS_VgrG/RHS"/>
</dbReference>
<sequence length="1069" mass="119040">MRRNLLIFLLILSGLSYGQTPSTNQNHVMETVVKVPGKTTISSLNGLPVSQANRTIQYLDGLGRPLQTVQWQGSATGKDLVQVFEYDALGREVKKYLPYAEQTATDGSYKPSGISSQLNYYTGQATGSSIKATGSPFSITVFEASPLNRVERQGYPGASWQPTGNTGTEHTGRLSYGINNSDTNYGTTGHAVRLYRATAGTASYTRTLISPGYYSAGQLYLTISKDENWQGSDGKAGTTEEYKDKEGRVVLKRAFNYKAGQIEILSTYYVYDDYGNLSYVLPPGANADANVPTQALLDNYCYQYRYDARRRLVEKKLPGKGWEYMVYNKIDQLVLSQDSNQRAKSSPEWLFTKYDALGRTIMTGILNSSGSRINLQAAVDAEADGTSPDYPLWESRTPGNDYSNMAYPRSYAYQLTVNYYDDYSFPGNGSGYSYVAFGPYGSASEKTKSLQTGSKVRDLGNGAMYQSVSYYSDKGEVIQLHMDNHLGGRDRTDNTYNFDGSLSSSTRTHTAYSATTTIATTYDYDHMGRKLRTRQQINGQPEVTLSEYVYNELGQLKEKKLADGRQSTTYSYNERGWLTKSNSSEFSMELKYDNGSYPQYNGNIADQAYTNGSGNSFTYSYDKLNRLTVAAATGMSEVLEYDLMGNITSLNRDNAGAKTYNYTNGSQLQNIPGLTGTDYQYDGNGNATTDGRNGVTLGYNYLNLPSTVTGPVNITYTYDATGRKLRKTATGTSTTTTDYVDGIQYTNGTIDFIQTEEGRALNSGGTYTYQYNLTDHLGNVRGSFDIYNNAVRMLQRDDYYAFGKRKEVQSGGTNRYLYNGKELQDELEQYDYGARFYDPVIGRWNVVDPLAELGRRWSPYTYAMDNPLRYIDPDGMWVKDENDNESSNDPDEIAAFLGKEREPDQDKEKNTNKRGGTKDWLGDGGKVKYNGKAYFGSNFIGPGPDVDPGELGLTPLDMVDLAAFKHDRAYFENKASGVTGALFDMKVREADIQLAKDALEVISQYKKGGIDPITKEKISERTYNMANLVFKLFSEISVAKQTRYAAASPINNFLNNVRIGFNKFINSVK</sequence>
<protein>
    <submittedName>
        <fullName evidence="6">RHS repeat-associated core domain-containing protein</fullName>
    </submittedName>
</protein>